<proteinExistence type="inferred from homology"/>
<accession>A0ABV1K559</accession>
<evidence type="ECO:0000313" key="4">
    <source>
        <dbReference type="Proteomes" id="UP001494902"/>
    </source>
</evidence>
<dbReference type="InterPro" id="IPR051687">
    <property type="entry name" value="Peroxisomal_Beta-Oxidation"/>
</dbReference>
<dbReference type="RefSeq" id="WP_349296657.1">
    <property type="nucleotide sequence ID" value="NZ_JBEDNQ010000001.1"/>
</dbReference>
<dbReference type="InterPro" id="IPR002347">
    <property type="entry name" value="SDR_fam"/>
</dbReference>
<dbReference type="PRINTS" id="PR00081">
    <property type="entry name" value="GDHRDH"/>
</dbReference>
<evidence type="ECO:0000256" key="2">
    <source>
        <dbReference type="ARBA" id="ARBA00023002"/>
    </source>
</evidence>
<name>A0ABV1K559_9PSEU</name>
<keyword evidence="2" id="KW-0560">Oxidoreductase</keyword>
<protein>
    <submittedName>
        <fullName evidence="3">SDR family oxidoreductase</fullName>
    </submittedName>
</protein>
<evidence type="ECO:0000256" key="1">
    <source>
        <dbReference type="ARBA" id="ARBA00006484"/>
    </source>
</evidence>
<dbReference type="PRINTS" id="PR00080">
    <property type="entry name" value="SDRFAMILY"/>
</dbReference>
<sequence length="300" mass="30734">MLDGRVAVVTGAGRGLGRAYARALATAGASVVVNDIDADVAAQTVRSIVDAGGAAVAETGPVGPAGTADALVARAVSEYGRLDAMVTNAGALRDRTLRNTTEEDFDLVVGSHLRGTFTCARAAVVRFREQGEGGRLILVGSPAGQRASFGQTTYSASKAAIVAMTRTWAAEYARIGVTANAVIPTALTRMVATIPGLGELVESADRGEPVPAHLRRQGLGTADDAAAVVVWLASAASGEVTGQAIATGGDRIALWTHPEIVAERLREGGWTADAVAEEFTGPLGKELCDHLPTPLDLEGP</sequence>
<keyword evidence="4" id="KW-1185">Reference proteome</keyword>
<comment type="similarity">
    <text evidence="1">Belongs to the short-chain dehydrogenases/reductases (SDR) family.</text>
</comment>
<dbReference type="SUPFAM" id="SSF51735">
    <property type="entry name" value="NAD(P)-binding Rossmann-fold domains"/>
    <property type="match status" value="1"/>
</dbReference>
<evidence type="ECO:0000313" key="3">
    <source>
        <dbReference type="EMBL" id="MEQ3549585.1"/>
    </source>
</evidence>
<dbReference type="EMBL" id="JBEDNQ010000001">
    <property type="protein sequence ID" value="MEQ3549585.1"/>
    <property type="molecule type" value="Genomic_DNA"/>
</dbReference>
<dbReference type="PANTHER" id="PTHR45024:SF2">
    <property type="entry name" value="SCP2 DOMAIN-CONTAINING PROTEIN"/>
    <property type="match status" value="1"/>
</dbReference>
<dbReference type="PROSITE" id="PS00061">
    <property type="entry name" value="ADH_SHORT"/>
    <property type="match status" value="1"/>
</dbReference>
<dbReference type="InterPro" id="IPR036291">
    <property type="entry name" value="NAD(P)-bd_dom_sf"/>
</dbReference>
<dbReference type="Proteomes" id="UP001494902">
    <property type="component" value="Unassembled WGS sequence"/>
</dbReference>
<dbReference type="InterPro" id="IPR020904">
    <property type="entry name" value="Sc_DH/Rdtase_CS"/>
</dbReference>
<dbReference type="Pfam" id="PF13561">
    <property type="entry name" value="adh_short_C2"/>
    <property type="match status" value="1"/>
</dbReference>
<reference evidence="3 4" key="1">
    <citation type="submission" date="2024-03" db="EMBL/GenBank/DDBJ databases">
        <title>Draft genome sequence of Pseudonocardia nematodicida JCM 31783.</title>
        <authorList>
            <person name="Butdee W."/>
            <person name="Duangmal K."/>
        </authorList>
    </citation>
    <scope>NUCLEOTIDE SEQUENCE [LARGE SCALE GENOMIC DNA]</scope>
    <source>
        <strain evidence="3 4">JCM 31783</strain>
    </source>
</reference>
<comment type="caution">
    <text evidence="3">The sequence shown here is derived from an EMBL/GenBank/DDBJ whole genome shotgun (WGS) entry which is preliminary data.</text>
</comment>
<organism evidence="3 4">
    <name type="scientific">Pseudonocardia nematodicida</name>
    <dbReference type="NCBI Taxonomy" id="1206997"/>
    <lineage>
        <taxon>Bacteria</taxon>
        <taxon>Bacillati</taxon>
        <taxon>Actinomycetota</taxon>
        <taxon>Actinomycetes</taxon>
        <taxon>Pseudonocardiales</taxon>
        <taxon>Pseudonocardiaceae</taxon>
        <taxon>Pseudonocardia</taxon>
    </lineage>
</organism>
<dbReference type="PANTHER" id="PTHR45024">
    <property type="entry name" value="DEHYDROGENASES, SHORT CHAIN"/>
    <property type="match status" value="1"/>
</dbReference>
<gene>
    <name evidence="3" type="ORF">WIS52_03790</name>
</gene>
<dbReference type="Gene3D" id="3.40.50.720">
    <property type="entry name" value="NAD(P)-binding Rossmann-like Domain"/>
    <property type="match status" value="1"/>
</dbReference>